<keyword evidence="2" id="KW-1185">Reference proteome</keyword>
<sequence>MDQRVSTAQAITFPAADGYPLKGFRWQHANVDVARPVVVINAATSVRCRYYARFAAMHAPTLAMSLSDDEFGTVAAIRRLLGYYRNSARTHLHLRPEAIGEKQVGHFAFFNSRYEQTLWRIPLEWLRHGRLPAQPQGEVQTLRAQARA</sequence>
<dbReference type="KEGG" id="ares:IWH25_16490"/>
<dbReference type="RefSeq" id="WP_203386851.1">
    <property type="nucleotide sequence ID" value="NZ_CP064781.1"/>
</dbReference>
<evidence type="ECO:0000313" key="1">
    <source>
        <dbReference type="EMBL" id="QRJ63323.1"/>
    </source>
</evidence>
<accession>A0A974SNL5</accession>
<protein>
    <submittedName>
        <fullName evidence="1">Uncharacterized protein</fullName>
    </submittedName>
</protein>
<evidence type="ECO:0000313" key="2">
    <source>
        <dbReference type="Proteomes" id="UP000663444"/>
    </source>
</evidence>
<dbReference type="EMBL" id="CP064781">
    <property type="protein sequence ID" value="QRJ63323.1"/>
    <property type="molecule type" value="Genomic_DNA"/>
</dbReference>
<dbReference type="Proteomes" id="UP000663444">
    <property type="component" value="Chromosome"/>
</dbReference>
<dbReference type="AlphaFoldDB" id="A0A974SNL5"/>
<gene>
    <name evidence="1" type="ORF">IWH25_16490</name>
</gene>
<proteinExistence type="predicted"/>
<reference evidence="1" key="1">
    <citation type="submission" date="2020-11" db="EMBL/GenBank/DDBJ databases">
        <title>Azospira restricta DSM 18626 genome sequence.</title>
        <authorList>
            <person name="Moe W.M."/>
        </authorList>
    </citation>
    <scope>NUCLEOTIDE SEQUENCE</scope>
    <source>
        <strain evidence="1">DSM 18626</strain>
    </source>
</reference>
<organism evidence="1 2">
    <name type="scientific">Azospira restricta</name>
    <dbReference type="NCBI Taxonomy" id="404405"/>
    <lineage>
        <taxon>Bacteria</taxon>
        <taxon>Pseudomonadati</taxon>
        <taxon>Pseudomonadota</taxon>
        <taxon>Betaproteobacteria</taxon>
        <taxon>Rhodocyclales</taxon>
        <taxon>Rhodocyclaceae</taxon>
        <taxon>Azospira</taxon>
    </lineage>
</organism>
<name>A0A974SNL5_9RHOO</name>